<reference evidence="7 8" key="1">
    <citation type="submission" date="2018-10" db="EMBL/GenBank/DDBJ databases">
        <title>The genome of Streptomyces dangxiongensis Z022.</title>
        <authorList>
            <person name="Zhang B."/>
        </authorList>
    </citation>
    <scope>NUCLEOTIDE SEQUENCE [LARGE SCALE GENOMIC DNA]</scope>
    <source>
        <strain evidence="7 8">Z022</strain>
    </source>
</reference>
<comment type="similarity">
    <text evidence="2">Belongs to the ATP-dependent AMP-binding enzyme family.</text>
</comment>
<dbReference type="InterPro" id="IPR010071">
    <property type="entry name" value="AA_adenyl_dom"/>
</dbReference>
<dbReference type="InterPro" id="IPR020845">
    <property type="entry name" value="AMP-binding_CS"/>
</dbReference>
<dbReference type="Pfam" id="PF00501">
    <property type="entry name" value="AMP-binding"/>
    <property type="match status" value="1"/>
</dbReference>
<dbReference type="InterPro" id="IPR009081">
    <property type="entry name" value="PP-bd_ACP"/>
</dbReference>
<feature type="region of interest" description="Disordered" evidence="5">
    <location>
        <begin position="1043"/>
        <end position="1063"/>
    </location>
</feature>
<dbReference type="Pfam" id="PF00550">
    <property type="entry name" value="PP-binding"/>
    <property type="match status" value="1"/>
</dbReference>
<dbReference type="FunFam" id="3.40.50.980:FF:000001">
    <property type="entry name" value="Non-ribosomal peptide synthetase"/>
    <property type="match status" value="1"/>
</dbReference>
<dbReference type="AlphaFoldDB" id="A0A3G2JQD7"/>
<feature type="compositionally biased region" description="Basic and acidic residues" evidence="5">
    <location>
        <begin position="1054"/>
        <end position="1063"/>
    </location>
</feature>
<evidence type="ECO:0000256" key="2">
    <source>
        <dbReference type="ARBA" id="ARBA00006432"/>
    </source>
</evidence>
<dbReference type="InterPro" id="IPR036736">
    <property type="entry name" value="ACP-like_sf"/>
</dbReference>
<dbReference type="Gene3D" id="3.30.559.30">
    <property type="entry name" value="Nonribosomal peptide synthetase, condensation domain"/>
    <property type="match status" value="1"/>
</dbReference>
<dbReference type="NCBIfam" id="TIGR01733">
    <property type="entry name" value="AA-adenyl-dom"/>
    <property type="match status" value="1"/>
</dbReference>
<evidence type="ECO:0000256" key="3">
    <source>
        <dbReference type="ARBA" id="ARBA00022450"/>
    </source>
</evidence>
<dbReference type="PROSITE" id="PS00012">
    <property type="entry name" value="PHOSPHOPANTETHEINE"/>
    <property type="match status" value="1"/>
</dbReference>
<dbReference type="FunFam" id="1.10.1200.10:FF:000016">
    <property type="entry name" value="Non-ribosomal peptide synthase"/>
    <property type="match status" value="1"/>
</dbReference>
<sequence>MDRGDGRTTSFSQQRLWFLDQLRPGTADHLLPLALRLRGDLDAEALAGALADVVDRHEVLRTRYSAADGEPRAYVVPRVEVPLDTVEAPAAGEAGIAAVLGRAVHGPVDLSTAPPLRATLARLGPDDHLLAVVVHHIAFDFSSWNIFTRDLAAAYRARTAGVSQGLPELPLQYADLAARQRERSAGPRLARSLDHWRTRLAGLPPLDLPTDRPRPAEFDGTAAVTRCTLPADLVAQADRLARSHRATRFMVLLAAFQAQLGRYSGQSDFAVGTPVAGRGHAAARDLIGPFVNTVVLRADLSGRPSFGELVDRVRDASLADLTHADTPFERVVGELAPPRDLSRNPLFQVSFLTLDSQAEPPDLPGLAVELVPTPVAGTPFDLALDLLGRPDGSLGLRLQYATALFAPATAARLTEDYVRLLRGMLAAPDEPLVGVTAELELLPDGERRRRLALGLGSARAVPPRTVTDLFEQQVRRTPDATAVRSGDGELSYAGLDERADGLAHRLRALGVGRGTRVGVLLERGTGLLVALLAVLKADAAYVPLDPLHPARRLGHLIEDTRAAVVVTTGALAERVAGTEARTLLLDGALPPAGPAHRLDRTTGPDDLAYVFHTSGSTGTPKGVQIPHRALTNFLHAMTARLELGPQATVLGVTTASFDPSMLELCLPLLTGARLVLADSEQARDPERLIRLIGEARPDLIQATPSMLRMLVDTGWTPDPGLTVLSGGEKLHTDLAAALAAGGAPVLDLYGPTEATIWTSVARHGADGQVRRWSALENTTVRVLDDRLEPVAEGGTGQVCIGGEGLAWGYRGRPAQTAGVFLPDPHATAPGGRLYATGDLGRLRPDGSLEILGRSDHQVKIRGHRIEPGEIEAALLALDGIRAAVVHPTPDAGGGQQLTAYLVAEDAGNPPTPDALRAELLDSLPHHLVPAAFVLLDAIPTAVSGKVDRHALPVPAPQAAGPATAPRTARERSVAEVWEEVLGATGIGAHDDFFLLGGHSLLATRVSVRLRAALGVDVPVRALFDHPTVAALAAALDGYPRSAADGPLPRLTARPRGDRTTAGR</sequence>
<dbReference type="GO" id="GO:0072330">
    <property type="term" value="P:monocarboxylic acid biosynthetic process"/>
    <property type="evidence" value="ECO:0007669"/>
    <property type="project" value="UniProtKB-ARBA"/>
</dbReference>
<dbReference type="InterPro" id="IPR006162">
    <property type="entry name" value="Ppantetheine_attach_site"/>
</dbReference>
<dbReference type="GO" id="GO:0031177">
    <property type="term" value="F:phosphopantetheine binding"/>
    <property type="evidence" value="ECO:0007669"/>
    <property type="project" value="InterPro"/>
</dbReference>
<dbReference type="CDD" id="cd19531">
    <property type="entry name" value="LCL_NRPS-like"/>
    <property type="match status" value="1"/>
</dbReference>
<dbReference type="Gene3D" id="3.30.300.30">
    <property type="match status" value="1"/>
</dbReference>
<dbReference type="Proteomes" id="UP000268329">
    <property type="component" value="Chromosome"/>
</dbReference>
<dbReference type="SMART" id="SM00823">
    <property type="entry name" value="PKS_PP"/>
    <property type="match status" value="1"/>
</dbReference>
<dbReference type="GO" id="GO:0005737">
    <property type="term" value="C:cytoplasm"/>
    <property type="evidence" value="ECO:0007669"/>
    <property type="project" value="TreeGrafter"/>
</dbReference>
<dbReference type="SUPFAM" id="SSF52777">
    <property type="entry name" value="CoA-dependent acyltransferases"/>
    <property type="match status" value="2"/>
</dbReference>
<dbReference type="GO" id="GO:0008610">
    <property type="term" value="P:lipid biosynthetic process"/>
    <property type="evidence" value="ECO:0007669"/>
    <property type="project" value="UniProtKB-ARBA"/>
</dbReference>
<dbReference type="CDD" id="cd05930">
    <property type="entry name" value="A_NRPS"/>
    <property type="match status" value="1"/>
</dbReference>
<proteinExistence type="inferred from homology"/>
<dbReference type="OrthoDB" id="2472181at2"/>
<name>A0A3G2JQD7_9ACTN</name>
<dbReference type="PROSITE" id="PS00455">
    <property type="entry name" value="AMP_BINDING"/>
    <property type="match status" value="1"/>
</dbReference>
<dbReference type="InterPro" id="IPR001242">
    <property type="entry name" value="Condensation_dom"/>
</dbReference>
<dbReference type="Gene3D" id="3.30.559.10">
    <property type="entry name" value="Chloramphenicol acetyltransferase-like domain"/>
    <property type="match status" value="1"/>
</dbReference>
<dbReference type="SUPFAM" id="SSF56801">
    <property type="entry name" value="Acetyl-CoA synthetase-like"/>
    <property type="match status" value="1"/>
</dbReference>
<keyword evidence="3" id="KW-0596">Phosphopantetheine</keyword>
<organism evidence="7 8">
    <name type="scientific">Streptomyces dangxiongensis</name>
    <dbReference type="NCBI Taxonomy" id="1442032"/>
    <lineage>
        <taxon>Bacteria</taxon>
        <taxon>Bacillati</taxon>
        <taxon>Actinomycetota</taxon>
        <taxon>Actinomycetes</taxon>
        <taxon>Kitasatosporales</taxon>
        <taxon>Streptomycetaceae</taxon>
        <taxon>Streptomyces</taxon>
    </lineage>
</organism>
<gene>
    <name evidence="7" type="ORF">D9753_34535</name>
</gene>
<protein>
    <submittedName>
        <fullName evidence="7">Amino acid adenylation domain-containing protein</fullName>
    </submittedName>
</protein>
<dbReference type="EMBL" id="CP033073">
    <property type="protein sequence ID" value="AYN43159.1"/>
    <property type="molecule type" value="Genomic_DNA"/>
</dbReference>
<evidence type="ECO:0000256" key="4">
    <source>
        <dbReference type="ARBA" id="ARBA00022553"/>
    </source>
</evidence>
<keyword evidence="8" id="KW-1185">Reference proteome</keyword>
<dbReference type="InterPro" id="IPR045851">
    <property type="entry name" value="AMP-bd_C_sf"/>
</dbReference>
<evidence type="ECO:0000259" key="6">
    <source>
        <dbReference type="PROSITE" id="PS50075"/>
    </source>
</evidence>
<keyword evidence="4" id="KW-0597">Phosphoprotein</keyword>
<comment type="cofactor">
    <cofactor evidence="1">
        <name>pantetheine 4'-phosphate</name>
        <dbReference type="ChEBI" id="CHEBI:47942"/>
    </cofactor>
</comment>
<dbReference type="GO" id="GO:0043041">
    <property type="term" value="P:amino acid activation for nonribosomal peptide biosynthetic process"/>
    <property type="evidence" value="ECO:0007669"/>
    <property type="project" value="TreeGrafter"/>
</dbReference>
<accession>A0A3G2JQD7</accession>
<dbReference type="Gene3D" id="2.30.38.10">
    <property type="entry name" value="Luciferase, Domain 3"/>
    <property type="match status" value="1"/>
</dbReference>
<dbReference type="GO" id="GO:0003824">
    <property type="term" value="F:catalytic activity"/>
    <property type="evidence" value="ECO:0007669"/>
    <property type="project" value="InterPro"/>
</dbReference>
<dbReference type="Pfam" id="PF00668">
    <property type="entry name" value="Condensation"/>
    <property type="match status" value="1"/>
</dbReference>
<evidence type="ECO:0000313" key="7">
    <source>
        <dbReference type="EMBL" id="AYN43159.1"/>
    </source>
</evidence>
<dbReference type="KEGG" id="sdd:D9753_34535"/>
<dbReference type="GO" id="GO:0017000">
    <property type="term" value="P:antibiotic biosynthetic process"/>
    <property type="evidence" value="ECO:0007669"/>
    <property type="project" value="UniProtKB-ARBA"/>
</dbReference>
<dbReference type="GO" id="GO:0044550">
    <property type="term" value="P:secondary metabolite biosynthetic process"/>
    <property type="evidence" value="ECO:0007669"/>
    <property type="project" value="TreeGrafter"/>
</dbReference>
<dbReference type="InterPro" id="IPR020806">
    <property type="entry name" value="PKS_PP-bd"/>
</dbReference>
<feature type="domain" description="Carrier" evidence="6">
    <location>
        <begin position="964"/>
        <end position="1039"/>
    </location>
</feature>
<dbReference type="Gene3D" id="3.40.50.980">
    <property type="match status" value="2"/>
</dbReference>
<dbReference type="InterPro" id="IPR025110">
    <property type="entry name" value="AMP-bd_C"/>
</dbReference>
<dbReference type="InterPro" id="IPR000873">
    <property type="entry name" value="AMP-dep_synth/lig_dom"/>
</dbReference>
<dbReference type="Gene3D" id="3.40.50.1820">
    <property type="entry name" value="alpha/beta hydrolase"/>
    <property type="match status" value="1"/>
</dbReference>
<dbReference type="InterPro" id="IPR029058">
    <property type="entry name" value="AB_hydrolase_fold"/>
</dbReference>
<dbReference type="RefSeq" id="WP_121790585.1">
    <property type="nucleotide sequence ID" value="NZ_CP033073.1"/>
</dbReference>
<evidence type="ECO:0000256" key="1">
    <source>
        <dbReference type="ARBA" id="ARBA00001957"/>
    </source>
</evidence>
<dbReference type="SUPFAM" id="SSF47336">
    <property type="entry name" value="ACP-like"/>
    <property type="match status" value="1"/>
</dbReference>
<dbReference type="Pfam" id="PF13193">
    <property type="entry name" value="AMP-binding_C"/>
    <property type="match status" value="1"/>
</dbReference>
<dbReference type="PANTHER" id="PTHR45527">
    <property type="entry name" value="NONRIBOSOMAL PEPTIDE SYNTHETASE"/>
    <property type="match status" value="1"/>
</dbReference>
<dbReference type="PANTHER" id="PTHR45527:SF1">
    <property type="entry name" value="FATTY ACID SYNTHASE"/>
    <property type="match status" value="1"/>
</dbReference>
<evidence type="ECO:0000256" key="5">
    <source>
        <dbReference type="SAM" id="MobiDB-lite"/>
    </source>
</evidence>
<dbReference type="PROSITE" id="PS50075">
    <property type="entry name" value="CARRIER"/>
    <property type="match status" value="1"/>
</dbReference>
<evidence type="ECO:0000313" key="8">
    <source>
        <dbReference type="Proteomes" id="UP000268329"/>
    </source>
</evidence>
<dbReference type="InterPro" id="IPR023213">
    <property type="entry name" value="CAT-like_dom_sf"/>
</dbReference>